<evidence type="ECO:0000256" key="3">
    <source>
        <dbReference type="ARBA" id="ARBA00022801"/>
    </source>
</evidence>
<dbReference type="InterPro" id="IPR013780">
    <property type="entry name" value="Glyco_hydro_b"/>
</dbReference>
<dbReference type="GO" id="GO:0004557">
    <property type="term" value="F:alpha-galactosidase activity"/>
    <property type="evidence" value="ECO:0007669"/>
    <property type="project" value="UniProtKB-EC"/>
</dbReference>
<dbReference type="SUPFAM" id="SSF49785">
    <property type="entry name" value="Galactose-binding domain-like"/>
    <property type="match status" value="1"/>
</dbReference>
<comment type="similarity">
    <text evidence="1 5">Belongs to the glycosyl hydrolase 27 family.</text>
</comment>
<dbReference type="Gene3D" id="2.60.120.260">
    <property type="entry name" value="Galactose-binding domain-like"/>
    <property type="match status" value="1"/>
</dbReference>
<comment type="catalytic activity">
    <reaction evidence="5">
        <text>Hydrolysis of terminal, non-reducing alpha-D-galactose residues in alpha-D-galactosides, including galactose oligosaccharides, galactomannans and galactolipids.</text>
        <dbReference type="EC" id="3.2.1.22"/>
    </reaction>
</comment>
<sequence length="746" mass="82088">MFYLLRLLITTLLPMTTMAQVDLSNGWKFRTGDDPSWATPGLDESTWKPIEVGHQWETQGYPGYDGYAWYRLHLVIPSSLKHSSYLKESIRLALGKIDDGDEVFLNGKLVGENGGKSKDITEGNWELDRIYTISLNDPCIHWDQDNVLAVRVYDHGGDGGMWEGPYTLTASDVNDYVRIEVKSTPFRFRTPGQARKNIAIVSTDPHYVFSGTMAIMVEDPSNGTVVWRKTVPIASVTPGTPFRYVYNCKLPSGKSYEAFYTFRDKKSNKQVVASEGIPYILTPPAPASPRINGAAIVGVRPGHPFLFKVPVTGVRPMRYAATDLPAGITIDPATGVLSGKAGEAGTYVVHLSASNQMGKANRDLKIVVGDQIALTPALGWNSWNCWGLSVNDAKVRAAADAMNRSGLINHGWTYINMDDGWERDTRNPQGEVVPNNKFPDMAKMTAYVHSLGLRVGIYSSPGPKTCGGFLGSYQHEVQDANTYANWGIDYLKYDWCSYGDLFPKPSLDDMKKPYQVMAAALAGVNRDILFSFCQYGMGNVWEWGGATGGNSWRTTGDINDSWSSMSGIGFRQDVCAPFTKPGNWNDPDMLVVGKVGWGPSLHNTHLTPDEQYTHISLWCLLSAPLLIGCDMSQMDDFTLNLLSNDEVLAIDQDADGKPARKAIVDGDIQVWTKPLSDGTLAVGIFNLGSKATQATVSLSDLGLYGAQVVRDCWRQRDLGTFTGVYTPAQMIPSHGVLLVRVRHAKD</sequence>
<dbReference type="InterPro" id="IPR041233">
    <property type="entry name" value="Melibiase_C"/>
</dbReference>
<dbReference type="InterPro" id="IPR017853">
    <property type="entry name" value="GH"/>
</dbReference>
<evidence type="ECO:0000256" key="1">
    <source>
        <dbReference type="ARBA" id="ARBA00009743"/>
    </source>
</evidence>
<dbReference type="InterPro" id="IPR013785">
    <property type="entry name" value="Aldolase_TIM"/>
</dbReference>
<feature type="signal peptide" evidence="6">
    <location>
        <begin position="1"/>
        <end position="19"/>
    </location>
</feature>
<dbReference type="GO" id="GO:0005975">
    <property type="term" value="P:carbohydrate metabolic process"/>
    <property type="evidence" value="ECO:0007669"/>
    <property type="project" value="InterPro"/>
</dbReference>
<proteinExistence type="inferred from homology"/>
<evidence type="ECO:0000313" key="9">
    <source>
        <dbReference type="Proteomes" id="UP000294498"/>
    </source>
</evidence>
<dbReference type="CDD" id="cd14792">
    <property type="entry name" value="GH27"/>
    <property type="match status" value="1"/>
</dbReference>
<dbReference type="Proteomes" id="UP000294498">
    <property type="component" value="Unassembled WGS sequence"/>
</dbReference>
<dbReference type="SUPFAM" id="SSF51445">
    <property type="entry name" value="(Trans)glycosidases"/>
    <property type="match status" value="1"/>
</dbReference>
<dbReference type="InterPro" id="IPR013783">
    <property type="entry name" value="Ig-like_fold"/>
</dbReference>
<keyword evidence="3 5" id="KW-0378">Hydrolase</keyword>
<dbReference type="PANTHER" id="PTHR11452">
    <property type="entry name" value="ALPHA-GALACTOSIDASE/ALPHA-N-ACETYLGALACTOSAMINIDASE"/>
    <property type="match status" value="1"/>
</dbReference>
<dbReference type="InterPro" id="IPR002241">
    <property type="entry name" value="Glyco_hydro_27"/>
</dbReference>
<dbReference type="SUPFAM" id="SSF51011">
    <property type="entry name" value="Glycosyl hydrolase domain"/>
    <property type="match status" value="1"/>
</dbReference>
<organism evidence="8 9">
    <name type="scientific">Dinghuibacter silviterrae</name>
    <dbReference type="NCBI Taxonomy" id="1539049"/>
    <lineage>
        <taxon>Bacteria</taxon>
        <taxon>Pseudomonadati</taxon>
        <taxon>Bacteroidota</taxon>
        <taxon>Chitinophagia</taxon>
        <taxon>Chitinophagales</taxon>
        <taxon>Chitinophagaceae</taxon>
        <taxon>Dinghuibacter</taxon>
    </lineage>
</organism>
<protein>
    <recommendedName>
        <fullName evidence="5">Alpha-galactosidase</fullName>
        <ecNumber evidence="5">3.2.1.22</ecNumber>
    </recommendedName>
    <alternativeName>
        <fullName evidence="5">Melibiase</fullName>
    </alternativeName>
</protein>
<dbReference type="GO" id="GO:0005509">
    <property type="term" value="F:calcium ion binding"/>
    <property type="evidence" value="ECO:0007669"/>
    <property type="project" value="InterPro"/>
</dbReference>
<dbReference type="Pfam" id="PF05345">
    <property type="entry name" value="He_PIG"/>
    <property type="match status" value="1"/>
</dbReference>
<keyword evidence="9" id="KW-1185">Reference proteome</keyword>
<evidence type="ECO:0000256" key="2">
    <source>
        <dbReference type="ARBA" id="ARBA00022729"/>
    </source>
</evidence>
<dbReference type="EMBL" id="SODV01000001">
    <property type="protein sequence ID" value="TDW99449.1"/>
    <property type="molecule type" value="Genomic_DNA"/>
</dbReference>
<keyword evidence="2 6" id="KW-0732">Signal</keyword>
<reference evidence="8 9" key="1">
    <citation type="submission" date="2019-03" db="EMBL/GenBank/DDBJ databases">
        <title>Genomic Encyclopedia of Type Strains, Phase IV (KMG-IV): sequencing the most valuable type-strain genomes for metagenomic binning, comparative biology and taxonomic classification.</title>
        <authorList>
            <person name="Goeker M."/>
        </authorList>
    </citation>
    <scope>NUCLEOTIDE SEQUENCE [LARGE SCALE GENOMIC DNA]</scope>
    <source>
        <strain evidence="8 9">DSM 100059</strain>
    </source>
</reference>
<evidence type="ECO:0000256" key="5">
    <source>
        <dbReference type="RuleBase" id="RU361168"/>
    </source>
</evidence>
<dbReference type="GO" id="GO:0016020">
    <property type="term" value="C:membrane"/>
    <property type="evidence" value="ECO:0007669"/>
    <property type="project" value="InterPro"/>
</dbReference>
<evidence type="ECO:0000256" key="4">
    <source>
        <dbReference type="ARBA" id="ARBA00023295"/>
    </source>
</evidence>
<evidence type="ECO:0000313" key="8">
    <source>
        <dbReference type="EMBL" id="TDW99449.1"/>
    </source>
</evidence>
<dbReference type="Gene3D" id="3.20.20.70">
    <property type="entry name" value="Aldolase class I"/>
    <property type="match status" value="1"/>
</dbReference>
<keyword evidence="5" id="KW-1015">Disulfide bond</keyword>
<comment type="caution">
    <text evidence="8">The sequence shown here is derived from an EMBL/GenBank/DDBJ whole genome shotgun (WGS) entry which is preliminary data.</text>
</comment>
<dbReference type="InterPro" id="IPR008979">
    <property type="entry name" value="Galactose-bd-like_sf"/>
</dbReference>
<dbReference type="SUPFAM" id="SSF49313">
    <property type="entry name" value="Cadherin-like"/>
    <property type="match status" value="1"/>
</dbReference>
<dbReference type="InterPro" id="IPR015919">
    <property type="entry name" value="Cadherin-like_sf"/>
</dbReference>
<dbReference type="Pfam" id="PF16499">
    <property type="entry name" value="Melibiase_2"/>
    <property type="match status" value="1"/>
</dbReference>
<gene>
    <name evidence="8" type="ORF">EDB95_0459</name>
</gene>
<dbReference type="Gene3D" id="2.60.40.1180">
    <property type="entry name" value="Golgi alpha-mannosidase II"/>
    <property type="match status" value="1"/>
</dbReference>
<accession>A0A4R8DN49</accession>
<dbReference type="PANTHER" id="PTHR11452:SF75">
    <property type="entry name" value="ALPHA-GALACTOSIDASE MEL1"/>
    <property type="match status" value="1"/>
</dbReference>
<dbReference type="Gene3D" id="2.60.40.10">
    <property type="entry name" value="Immunoglobulins"/>
    <property type="match status" value="1"/>
</dbReference>
<keyword evidence="4 5" id="KW-0326">Glycosidase</keyword>
<evidence type="ECO:0000259" key="7">
    <source>
        <dbReference type="Pfam" id="PF17801"/>
    </source>
</evidence>
<dbReference type="Pfam" id="PF17801">
    <property type="entry name" value="Melibiase_C"/>
    <property type="match status" value="1"/>
</dbReference>
<dbReference type="EC" id="3.2.1.22" evidence="5"/>
<name>A0A4R8DN49_9BACT</name>
<feature type="chain" id="PRO_5020451409" description="Alpha-galactosidase" evidence="6">
    <location>
        <begin position="20"/>
        <end position="746"/>
    </location>
</feature>
<evidence type="ECO:0000256" key="6">
    <source>
        <dbReference type="SAM" id="SignalP"/>
    </source>
</evidence>
<dbReference type="AlphaFoldDB" id="A0A4R8DN49"/>
<dbReference type="PRINTS" id="PR00740">
    <property type="entry name" value="GLHYDRLASE27"/>
</dbReference>
<feature type="domain" description="Alpha galactosidase C-terminal" evidence="7">
    <location>
        <begin position="665"/>
        <end position="741"/>
    </location>
</feature>